<dbReference type="SUPFAM" id="SSF56112">
    <property type="entry name" value="Protein kinase-like (PK-like)"/>
    <property type="match status" value="1"/>
</dbReference>
<dbReference type="InterPro" id="IPR053235">
    <property type="entry name" value="Ser_Thr_kinase"/>
</dbReference>
<dbReference type="AlphaFoldDB" id="A0A7V6CMP3"/>
<dbReference type="Pfam" id="PF00069">
    <property type="entry name" value="Pkinase"/>
    <property type="match status" value="1"/>
</dbReference>
<protein>
    <submittedName>
        <fullName evidence="3">PEGA domain-containing protein</fullName>
    </submittedName>
</protein>
<evidence type="ECO:0000313" key="3">
    <source>
        <dbReference type="EMBL" id="HHR48381.1"/>
    </source>
</evidence>
<proteinExistence type="predicted"/>
<dbReference type="InterPro" id="IPR000719">
    <property type="entry name" value="Prot_kinase_dom"/>
</dbReference>
<evidence type="ECO:0000256" key="1">
    <source>
        <dbReference type="SAM" id="Phobius"/>
    </source>
</evidence>
<accession>A0A7V6CMP3</accession>
<gene>
    <name evidence="3" type="ORF">ENV79_01890</name>
</gene>
<keyword evidence="1" id="KW-0472">Membrane</keyword>
<keyword evidence="1" id="KW-0812">Transmembrane</keyword>
<feature type="domain" description="Protein kinase" evidence="2">
    <location>
        <begin position="7"/>
        <end position="267"/>
    </location>
</feature>
<dbReference type="Gene3D" id="3.30.200.20">
    <property type="entry name" value="Phosphorylase Kinase, domain 1"/>
    <property type="match status" value="1"/>
</dbReference>
<dbReference type="SMART" id="SM00220">
    <property type="entry name" value="S_TKc"/>
    <property type="match status" value="1"/>
</dbReference>
<dbReference type="Gene3D" id="1.10.510.10">
    <property type="entry name" value="Transferase(Phosphotransferase) domain 1"/>
    <property type="match status" value="1"/>
</dbReference>
<evidence type="ECO:0000259" key="2">
    <source>
        <dbReference type="PROSITE" id="PS50011"/>
    </source>
</evidence>
<reference evidence="3" key="1">
    <citation type="journal article" date="2020" name="mSystems">
        <title>Genome- and Community-Level Interaction Insights into Carbon Utilization and Element Cycling Functions of Hydrothermarchaeota in Hydrothermal Sediment.</title>
        <authorList>
            <person name="Zhou Z."/>
            <person name="Liu Y."/>
            <person name="Xu W."/>
            <person name="Pan J."/>
            <person name="Luo Z.H."/>
            <person name="Li M."/>
        </authorList>
    </citation>
    <scope>NUCLEOTIDE SEQUENCE [LARGE SCALE GENOMIC DNA]</scope>
    <source>
        <strain evidence="3">SpSt-791</strain>
    </source>
</reference>
<keyword evidence="1" id="KW-1133">Transmembrane helix</keyword>
<feature type="transmembrane region" description="Helical" evidence="1">
    <location>
        <begin position="305"/>
        <end position="326"/>
    </location>
</feature>
<name>A0A7V6CMP3_UNCW3</name>
<dbReference type="InterPro" id="IPR011009">
    <property type="entry name" value="Kinase-like_dom_sf"/>
</dbReference>
<dbReference type="InterPro" id="IPR008271">
    <property type="entry name" value="Ser/Thr_kinase_AS"/>
</dbReference>
<organism evidence="3">
    <name type="scientific">candidate division WOR-3 bacterium</name>
    <dbReference type="NCBI Taxonomy" id="2052148"/>
    <lineage>
        <taxon>Bacteria</taxon>
        <taxon>Bacteria division WOR-3</taxon>
    </lineage>
</organism>
<dbReference type="PANTHER" id="PTHR24361">
    <property type="entry name" value="MITOGEN-ACTIVATED KINASE KINASE KINASE"/>
    <property type="match status" value="1"/>
</dbReference>
<dbReference type="InterPro" id="IPR013229">
    <property type="entry name" value="PEGA"/>
</dbReference>
<dbReference type="GO" id="GO:0004674">
    <property type="term" value="F:protein serine/threonine kinase activity"/>
    <property type="evidence" value="ECO:0007669"/>
    <property type="project" value="TreeGrafter"/>
</dbReference>
<comment type="caution">
    <text evidence="3">The sequence shown here is derived from an EMBL/GenBank/DDBJ whole genome shotgun (WGS) entry which is preliminary data.</text>
</comment>
<dbReference type="Pfam" id="PF08308">
    <property type="entry name" value="PEGA"/>
    <property type="match status" value="1"/>
</dbReference>
<dbReference type="GO" id="GO:0005737">
    <property type="term" value="C:cytoplasm"/>
    <property type="evidence" value="ECO:0007669"/>
    <property type="project" value="TreeGrafter"/>
</dbReference>
<dbReference type="PROSITE" id="PS50011">
    <property type="entry name" value="PROTEIN_KINASE_DOM"/>
    <property type="match status" value="1"/>
</dbReference>
<sequence length="510" mass="60035">MIIADKYEIIKLIKRGINTAVYLAKQRGLERLVILKTLELKEDEKEEWLLRFEREAKILANLENENIVKIYDYGVFDTKYYLVYEYVKGKSLAEILNDKKRLTFIYALYLFYEVAKILKTINEKNIIHRDIKPANILIREDGLIKIGDFGLAYVKEEKDLTIPGTIIGTPAYMAPEQCLGKEISEQVDIYAWGISFLETLSGINPFYSESYPATINKILAKEEIKLKGILKDIDNDFLKIIRKATYKKKERRYKNFSLLISDIEAYLKKKAIVLPTKKEFADYLFEKETVEKMEERKRKKLNLKVWLPLPLILIAFFTFLIFSNLFKPHKKVATFILPDTLKPATPFKETVVKKIEVKKNQTPILSKKEEKEFGYLFINCEPWGKVYLDNQYLFTTPTKEFFKLIPKSYRLKISNDFWGELETTINIKAKESLFLFFDLKKLKSYLKINVIPWGEVYLDDKYLGQTPIVEKIPVEPGIRVLKVINPYYQFYYETIAFKKGETIERIIKLK</sequence>
<dbReference type="GO" id="GO:0005524">
    <property type="term" value="F:ATP binding"/>
    <property type="evidence" value="ECO:0007669"/>
    <property type="project" value="InterPro"/>
</dbReference>
<dbReference type="CDD" id="cd14014">
    <property type="entry name" value="STKc_PknB_like"/>
    <property type="match status" value="1"/>
</dbReference>
<dbReference type="PROSITE" id="PS00108">
    <property type="entry name" value="PROTEIN_KINASE_ST"/>
    <property type="match status" value="1"/>
</dbReference>
<dbReference type="EMBL" id="DTHS01000014">
    <property type="protein sequence ID" value="HHR48381.1"/>
    <property type="molecule type" value="Genomic_DNA"/>
</dbReference>